<comment type="caution">
    <text evidence="2">The sequence shown here is derived from an EMBL/GenBank/DDBJ whole genome shotgun (WGS) entry which is preliminary data.</text>
</comment>
<dbReference type="GeneID" id="63854435"/>
<dbReference type="RefSeq" id="XP_040786976.1">
    <property type="nucleotide sequence ID" value="XM_040937185.1"/>
</dbReference>
<reference evidence="2" key="1">
    <citation type="submission" date="2020-01" db="EMBL/GenBank/DDBJ databases">
        <authorList>
            <consortium name="DOE Joint Genome Institute"/>
            <person name="Haridas S."/>
            <person name="Albert R."/>
            <person name="Binder M."/>
            <person name="Bloem J."/>
            <person name="Labutti K."/>
            <person name="Salamov A."/>
            <person name="Andreopoulos B."/>
            <person name="Baker S.E."/>
            <person name="Barry K."/>
            <person name="Bills G."/>
            <person name="Bluhm B.H."/>
            <person name="Cannon C."/>
            <person name="Castanera R."/>
            <person name="Culley D.E."/>
            <person name="Daum C."/>
            <person name="Ezra D."/>
            <person name="Gonzalez J.B."/>
            <person name="Henrissat B."/>
            <person name="Kuo A."/>
            <person name="Liang C."/>
            <person name="Lipzen A."/>
            <person name="Lutzoni F."/>
            <person name="Magnuson J."/>
            <person name="Mondo S."/>
            <person name="Nolan M."/>
            <person name="Ohm R."/>
            <person name="Pangilinan J."/>
            <person name="Park H.-J."/>
            <person name="Ramirez L."/>
            <person name="Alfaro M."/>
            <person name="Sun H."/>
            <person name="Tritt A."/>
            <person name="Yoshinaga Y."/>
            <person name="Zwiers L.-H."/>
            <person name="Turgeon B.G."/>
            <person name="Goodwin S.B."/>
            <person name="Spatafora J.W."/>
            <person name="Crous P.W."/>
            <person name="Grigoriev I.V."/>
        </authorList>
    </citation>
    <scope>NUCLEOTIDE SEQUENCE</scope>
    <source>
        <strain evidence="2">CBS 394.84</strain>
    </source>
</reference>
<dbReference type="OrthoDB" id="3777090at2759"/>
<proteinExistence type="predicted"/>
<gene>
    <name evidence="2" type="ORF">K460DRAFT_408699</name>
</gene>
<dbReference type="Proteomes" id="UP000800039">
    <property type="component" value="Unassembled WGS sequence"/>
</dbReference>
<protein>
    <submittedName>
        <fullName evidence="2">Uncharacterized protein</fullName>
    </submittedName>
</protein>
<sequence>MLNRGELQEQISRILAVAKAQGYNIQDVMPNEMLDQLQGVTEIKAARAYVKEIEGREKNLQAQVDKLLIKLKAKEEELTNQPEEFEALMVDLQQAQRQVDFHKGIADDATKRAERYQRKMVDAVEKQTIVDEAALKIERLEAELHNQQAAYLKLAKENAKIAELAEKQREQDQETIDEKNKQLDTLMSHANMVEAESEKFSETFTTLIDTMESEHCIATAAANEKALLLLQTDQLYSAVVSEITPLNRFFDRAVKVLGIYQLLFQALSDPYNHSITSLPRSLDVLMAGAVDDLDIYQNVHRALRAGNIAEEQVRVQLDGIAGNAGRMYSSLDGIKDDVAGFLSRLRSEPDAWWAMKGKFAGGIARKMKRFSIG</sequence>
<evidence type="ECO:0000313" key="2">
    <source>
        <dbReference type="EMBL" id="KAF1844413.1"/>
    </source>
</evidence>
<feature type="coiled-coil region" evidence="1">
    <location>
        <begin position="43"/>
        <end position="196"/>
    </location>
</feature>
<keyword evidence="1" id="KW-0175">Coiled coil</keyword>
<accession>A0A9P4GEB3</accession>
<evidence type="ECO:0000256" key="1">
    <source>
        <dbReference type="SAM" id="Coils"/>
    </source>
</evidence>
<keyword evidence="3" id="KW-1185">Reference proteome</keyword>
<dbReference type="EMBL" id="ML976617">
    <property type="protein sequence ID" value="KAF1844413.1"/>
    <property type="molecule type" value="Genomic_DNA"/>
</dbReference>
<organism evidence="2 3">
    <name type="scientific">Cucurbitaria berberidis CBS 394.84</name>
    <dbReference type="NCBI Taxonomy" id="1168544"/>
    <lineage>
        <taxon>Eukaryota</taxon>
        <taxon>Fungi</taxon>
        <taxon>Dikarya</taxon>
        <taxon>Ascomycota</taxon>
        <taxon>Pezizomycotina</taxon>
        <taxon>Dothideomycetes</taxon>
        <taxon>Pleosporomycetidae</taxon>
        <taxon>Pleosporales</taxon>
        <taxon>Pleosporineae</taxon>
        <taxon>Cucurbitariaceae</taxon>
        <taxon>Cucurbitaria</taxon>
    </lineage>
</organism>
<evidence type="ECO:0000313" key="3">
    <source>
        <dbReference type="Proteomes" id="UP000800039"/>
    </source>
</evidence>
<name>A0A9P4GEB3_9PLEO</name>
<dbReference type="AlphaFoldDB" id="A0A9P4GEB3"/>